<evidence type="ECO:0000256" key="3">
    <source>
        <dbReference type="ARBA" id="ARBA00023125"/>
    </source>
</evidence>
<dbReference type="Gene3D" id="1.10.10.10">
    <property type="entry name" value="Winged helix-like DNA-binding domain superfamily/Winged helix DNA-binding domain"/>
    <property type="match status" value="1"/>
</dbReference>
<accession>A0ABX7N2Z2</accession>
<keyword evidence="4" id="KW-0804">Transcription</keyword>
<evidence type="ECO:0000256" key="2">
    <source>
        <dbReference type="ARBA" id="ARBA00023015"/>
    </source>
</evidence>
<dbReference type="InterPro" id="IPR036388">
    <property type="entry name" value="WH-like_DNA-bd_sf"/>
</dbReference>
<dbReference type="Gene3D" id="3.40.190.290">
    <property type="match status" value="1"/>
</dbReference>
<evidence type="ECO:0000313" key="6">
    <source>
        <dbReference type="EMBL" id="QSQ13085.1"/>
    </source>
</evidence>
<organism evidence="6 7">
    <name type="scientific">Myxococcus landrumensis</name>
    <dbReference type="NCBI Taxonomy" id="2813577"/>
    <lineage>
        <taxon>Bacteria</taxon>
        <taxon>Pseudomonadati</taxon>
        <taxon>Myxococcota</taxon>
        <taxon>Myxococcia</taxon>
        <taxon>Myxococcales</taxon>
        <taxon>Cystobacterineae</taxon>
        <taxon>Myxococcaceae</taxon>
        <taxon>Myxococcus</taxon>
    </lineage>
</organism>
<evidence type="ECO:0000256" key="4">
    <source>
        <dbReference type="ARBA" id="ARBA00023163"/>
    </source>
</evidence>
<proteinExistence type="inferred from homology"/>
<dbReference type="SUPFAM" id="SSF53850">
    <property type="entry name" value="Periplasmic binding protein-like II"/>
    <property type="match status" value="1"/>
</dbReference>
<evidence type="ECO:0000259" key="5">
    <source>
        <dbReference type="PROSITE" id="PS50931"/>
    </source>
</evidence>
<keyword evidence="3" id="KW-0238">DNA-binding</keyword>
<dbReference type="PANTHER" id="PTHR30537:SF5">
    <property type="entry name" value="HTH-TYPE TRANSCRIPTIONAL ACTIVATOR TTDR-RELATED"/>
    <property type="match status" value="1"/>
</dbReference>
<dbReference type="InterPro" id="IPR000847">
    <property type="entry name" value="LysR_HTH_N"/>
</dbReference>
<dbReference type="CDD" id="cd08422">
    <property type="entry name" value="PBP2_CrgA_like"/>
    <property type="match status" value="1"/>
</dbReference>
<sequence length="304" mass="32967">MRTIHQADPNTVIAFLEVAEQRSFRGASRKLGIPKSTLSQRVAMLEEHLGVSLFSRTTRSVTLTDIGASYQREVAPAIAALRAAEALVGDLQAHPSGRLRMTLPFELGQRAMGPVLSTYSARYPEVKVEVELMDRRANLIEEGFDLAVRVGPLNDSRLIARKLGGGQRLGVYASPGYLRRAGVPKEPKDLVKHRCLAMTGSSSPTTWMFGGARRARGVSFVPSMSVNSMEVLLALAIADAGVGRFPPMYAAPAVAQGKLREVLHAYAPPPLHLFAVYPGARHVSPAVRAMVELLGEYFVSVPWA</sequence>
<dbReference type="Proteomes" id="UP000663090">
    <property type="component" value="Chromosome"/>
</dbReference>
<gene>
    <name evidence="6" type="ORF">JY572_32795</name>
</gene>
<feature type="domain" description="HTH lysR-type" evidence="5">
    <location>
        <begin position="14"/>
        <end position="64"/>
    </location>
</feature>
<dbReference type="SUPFAM" id="SSF46785">
    <property type="entry name" value="Winged helix' DNA-binding domain"/>
    <property type="match status" value="1"/>
</dbReference>
<dbReference type="Pfam" id="PF00126">
    <property type="entry name" value="HTH_1"/>
    <property type="match status" value="1"/>
</dbReference>
<name>A0ABX7N2Z2_9BACT</name>
<protein>
    <submittedName>
        <fullName evidence="6">LysR family transcriptional regulator</fullName>
    </submittedName>
</protein>
<dbReference type="RefSeq" id="WP_206714790.1">
    <property type="nucleotide sequence ID" value="NZ_CP071091.1"/>
</dbReference>
<dbReference type="PROSITE" id="PS50931">
    <property type="entry name" value="HTH_LYSR"/>
    <property type="match status" value="1"/>
</dbReference>
<dbReference type="InterPro" id="IPR005119">
    <property type="entry name" value="LysR_subst-bd"/>
</dbReference>
<evidence type="ECO:0000313" key="7">
    <source>
        <dbReference type="Proteomes" id="UP000663090"/>
    </source>
</evidence>
<comment type="similarity">
    <text evidence="1">Belongs to the LysR transcriptional regulatory family.</text>
</comment>
<dbReference type="InterPro" id="IPR036390">
    <property type="entry name" value="WH_DNA-bd_sf"/>
</dbReference>
<reference evidence="6 7" key="1">
    <citation type="submission" date="2021-02" db="EMBL/GenBank/DDBJ databases">
        <title>De Novo genome assembly of isolated myxobacteria.</title>
        <authorList>
            <person name="Stevens D.C."/>
        </authorList>
    </citation>
    <scope>NUCLEOTIDE SEQUENCE [LARGE SCALE GENOMIC DNA]</scope>
    <source>
        <strain evidence="6 7">SCHIC003</strain>
    </source>
</reference>
<dbReference type="Pfam" id="PF03466">
    <property type="entry name" value="LysR_substrate"/>
    <property type="match status" value="1"/>
</dbReference>
<keyword evidence="7" id="KW-1185">Reference proteome</keyword>
<dbReference type="EMBL" id="CP071091">
    <property type="protein sequence ID" value="QSQ13085.1"/>
    <property type="molecule type" value="Genomic_DNA"/>
</dbReference>
<keyword evidence="2" id="KW-0805">Transcription regulation</keyword>
<dbReference type="PANTHER" id="PTHR30537">
    <property type="entry name" value="HTH-TYPE TRANSCRIPTIONAL REGULATOR"/>
    <property type="match status" value="1"/>
</dbReference>
<evidence type="ECO:0000256" key="1">
    <source>
        <dbReference type="ARBA" id="ARBA00009437"/>
    </source>
</evidence>
<dbReference type="InterPro" id="IPR058163">
    <property type="entry name" value="LysR-type_TF_proteobact-type"/>
</dbReference>